<dbReference type="AlphaFoldDB" id="I4Z283"/>
<dbReference type="PATRIC" id="fig|864069.3.peg.972"/>
<organism evidence="1 2">
    <name type="scientific">Microvirga lotononidis</name>
    <dbReference type="NCBI Taxonomy" id="864069"/>
    <lineage>
        <taxon>Bacteria</taxon>
        <taxon>Pseudomonadati</taxon>
        <taxon>Pseudomonadota</taxon>
        <taxon>Alphaproteobacteria</taxon>
        <taxon>Hyphomicrobiales</taxon>
        <taxon>Methylobacteriaceae</taxon>
        <taxon>Microvirga</taxon>
    </lineage>
</organism>
<gene>
    <name evidence="1" type="ORF">MicloDRAFT_00008750</name>
</gene>
<sequence>MSIEVNNAAPSGAAKTADPAVGILAEIERLRDKSKAKTATPAEKLRLRRLSLDLAELRLAQKTAALAEKRRKIETQQKVILGGWVLHAKGDPRLAALLRESLFDYLNDRDRAVMADLLAEIGG</sequence>
<dbReference type="EMBL" id="JH660638">
    <property type="protein sequence ID" value="EIM30325.1"/>
    <property type="molecule type" value="Genomic_DNA"/>
</dbReference>
<evidence type="ECO:0000313" key="2">
    <source>
        <dbReference type="Proteomes" id="UP000003947"/>
    </source>
</evidence>
<accession>I4Z283</accession>
<name>I4Z283_9HYPH</name>
<evidence type="ECO:0000313" key="1">
    <source>
        <dbReference type="EMBL" id="EIM30325.1"/>
    </source>
</evidence>
<dbReference type="Proteomes" id="UP000003947">
    <property type="component" value="Unassembled WGS sequence"/>
</dbReference>
<reference evidence="1 2" key="1">
    <citation type="submission" date="2012-02" db="EMBL/GenBank/DDBJ databases">
        <title>Improved High-Quality Draft sequence of Microvirga sp. WSM3557.</title>
        <authorList>
            <consortium name="US DOE Joint Genome Institute"/>
            <person name="Lucas S."/>
            <person name="Han J."/>
            <person name="Lapidus A."/>
            <person name="Cheng J.-F."/>
            <person name="Goodwin L."/>
            <person name="Pitluck S."/>
            <person name="Peters L."/>
            <person name="Zhang X."/>
            <person name="Detter J.C."/>
            <person name="Han C."/>
            <person name="Tapia R."/>
            <person name="Land M."/>
            <person name="Hauser L."/>
            <person name="Kyrpides N."/>
            <person name="Ivanova N."/>
            <person name="Pagani I."/>
            <person name="Brau L."/>
            <person name="Yates R."/>
            <person name="O'Hara G."/>
            <person name="Rui T."/>
            <person name="Howieson J."/>
            <person name="Reeve W."/>
            <person name="Woyke T."/>
        </authorList>
    </citation>
    <scope>NUCLEOTIDE SEQUENCE [LARGE SCALE GENOMIC DNA]</scope>
    <source>
        <strain evidence="1 2">WSM3557</strain>
    </source>
</reference>
<keyword evidence="2" id="KW-1185">Reference proteome</keyword>
<proteinExistence type="predicted"/>
<dbReference type="STRING" id="864069.MicloDRAFT_00008750"/>
<protein>
    <recommendedName>
        <fullName evidence="3">Mobilization protein</fullName>
    </recommendedName>
</protein>
<evidence type="ECO:0008006" key="3">
    <source>
        <dbReference type="Google" id="ProtNLM"/>
    </source>
</evidence>
<dbReference type="HOGENOM" id="CLU_2012660_0_0_5"/>